<dbReference type="EMBL" id="AOMD01000028">
    <property type="protein sequence ID" value="EMA43731.1"/>
    <property type="molecule type" value="Genomic_DNA"/>
</dbReference>
<evidence type="ECO:0000313" key="2">
    <source>
        <dbReference type="EMBL" id="EMA43731.1"/>
    </source>
</evidence>
<comment type="caution">
    <text evidence="2">The sequence shown here is derived from an EMBL/GenBank/DDBJ whole genome shotgun (WGS) entry which is preliminary data.</text>
</comment>
<organism evidence="2 3">
    <name type="scientific">Halococcus saccharolyticus DSM 5350</name>
    <dbReference type="NCBI Taxonomy" id="1227455"/>
    <lineage>
        <taxon>Archaea</taxon>
        <taxon>Methanobacteriati</taxon>
        <taxon>Methanobacteriota</taxon>
        <taxon>Stenosarchaea group</taxon>
        <taxon>Halobacteria</taxon>
        <taxon>Halobacteriales</taxon>
        <taxon>Halococcaceae</taxon>
        <taxon>Halococcus</taxon>
    </lineage>
</organism>
<feature type="region of interest" description="Disordered" evidence="1">
    <location>
        <begin position="1"/>
        <end position="51"/>
    </location>
</feature>
<keyword evidence="3" id="KW-1185">Reference proteome</keyword>
<dbReference type="AlphaFoldDB" id="M0MDC1"/>
<name>M0MDC1_9EURY</name>
<evidence type="ECO:0000256" key="1">
    <source>
        <dbReference type="SAM" id="MobiDB-lite"/>
    </source>
</evidence>
<reference evidence="2 3" key="1">
    <citation type="journal article" date="2014" name="PLoS Genet.">
        <title>Phylogenetically driven sequencing of extremely halophilic archaea reveals strategies for static and dynamic osmo-response.</title>
        <authorList>
            <person name="Becker E.A."/>
            <person name="Seitzer P.M."/>
            <person name="Tritt A."/>
            <person name="Larsen D."/>
            <person name="Krusor M."/>
            <person name="Yao A.I."/>
            <person name="Wu D."/>
            <person name="Madern D."/>
            <person name="Eisen J.A."/>
            <person name="Darling A.E."/>
            <person name="Facciotti M.T."/>
        </authorList>
    </citation>
    <scope>NUCLEOTIDE SEQUENCE [LARGE SCALE GENOMIC DNA]</scope>
    <source>
        <strain evidence="2 3">DSM 5350</strain>
    </source>
</reference>
<dbReference type="InParanoid" id="M0MDC1"/>
<feature type="compositionally biased region" description="Polar residues" evidence="1">
    <location>
        <begin position="23"/>
        <end position="47"/>
    </location>
</feature>
<protein>
    <submittedName>
        <fullName evidence="2">Uncharacterized protein</fullName>
    </submittedName>
</protein>
<proteinExistence type="predicted"/>
<dbReference type="Proteomes" id="UP000011669">
    <property type="component" value="Unassembled WGS sequence"/>
</dbReference>
<accession>M0MDC1</accession>
<dbReference type="STRING" id="1227455.C449_12967"/>
<evidence type="ECO:0000313" key="3">
    <source>
        <dbReference type="Proteomes" id="UP000011669"/>
    </source>
</evidence>
<sequence length="188" mass="19674">MTGNAAAEESQEPLVDPSEFDTDITSTNSAVNYTETDVTSGSPSTDPAPTPQAIASPSARFYVATIPYRIPVIGGTDIVLTIDATFGFTEVSISGGICFDNTCLTLLGAGISYSNAEICADIRGKLKAIPLRVDGCFRFAPSLNPAGLEVSASVEVCLDVAPDSAYEQNGWEFAGRYLCVQEDVGGTL</sequence>
<gene>
    <name evidence="2" type="ORF">C449_12967</name>
</gene>